<dbReference type="EMBL" id="CP061800">
    <property type="protein sequence ID" value="QTA91744.1"/>
    <property type="molecule type" value="Genomic_DNA"/>
</dbReference>
<evidence type="ECO:0000313" key="2">
    <source>
        <dbReference type="Proteomes" id="UP000663722"/>
    </source>
</evidence>
<name>A0A975BU27_9BACT</name>
<accession>A0A975BU27</accession>
<proteinExistence type="predicted"/>
<dbReference type="Proteomes" id="UP000663722">
    <property type="component" value="Chromosome"/>
</dbReference>
<keyword evidence="2" id="KW-1185">Reference proteome</keyword>
<sequence>MLKVIKYLFSADRKVSGGCAGLQKNPAFFLGTGRSPRPEKPGFLPCPPCDSLKIFRSANSEFCLWQYIVRQPNKKGVPNFQFGKACL</sequence>
<reference evidence="1" key="1">
    <citation type="journal article" date="2021" name="Microb. Physiol.">
        <title>Proteogenomic Insights into the Physiology of Marine, Sulfate-Reducing, Filamentous Desulfonema limicola and Desulfonema magnum.</title>
        <authorList>
            <person name="Schnaars V."/>
            <person name="Wohlbrand L."/>
            <person name="Scheve S."/>
            <person name="Hinrichs C."/>
            <person name="Reinhardt R."/>
            <person name="Rabus R."/>
        </authorList>
    </citation>
    <scope>NUCLEOTIDE SEQUENCE</scope>
    <source>
        <strain evidence="1">4be13</strain>
    </source>
</reference>
<evidence type="ECO:0000313" key="1">
    <source>
        <dbReference type="EMBL" id="QTA91744.1"/>
    </source>
</evidence>
<gene>
    <name evidence="1" type="ORF">dnm_078180</name>
</gene>
<organism evidence="1 2">
    <name type="scientific">Desulfonema magnum</name>
    <dbReference type="NCBI Taxonomy" id="45655"/>
    <lineage>
        <taxon>Bacteria</taxon>
        <taxon>Pseudomonadati</taxon>
        <taxon>Thermodesulfobacteriota</taxon>
        <taxon>Desulfobacteria</taxon>
        <taxon>Desulfobacterales</taxon>
        <taxon>Desulfococcaceae</taxon>
        <taxon>Desulfonema</taxon>
    </lineage>
</organism>
<dbReference type="KEGG" id="dmm:dnm_078180"/>
<dbReference type="AlphaFoldDB" id="A0A975BU27"/>
<protein>
    <submittedName>
        <fullName evidence="1">Uncharacterized protein</fullName>
    </submittedName>
</protein>